<dbReference type="Proteomes" id="UP000054532">
    <property type="component" value="Unassembled WGS sequence"/>
</dbReference>
<keyword evidence="1" id="KW-0812">Transmembrane</keyword>
<evidence type="ECO:0000313" key="2">
    <source>
        <dbReference type="EMBL" id="ETM53640.1"/>
    </source>
</evidence>
<protein>
    <submittedName>
        <fullName evidence="2">Uncharacterized protein</fullName>
    </submittedName>
</protein>
<keyword evidence="1" id="KW-0472">Membrane</keyword>
<reference evidence="2" key="1">
    <citation type="submission" date="2013-11" db="EMBL/GenBank/DDBJ databases">
        <title>The Genome Sequence of Phytophthora parasitica IAC_01/95.</title>
        <authorList>
            <consortium name="The Broad Institute Genomics Platform"/>
            <person name="Russ C."/>
            <person name="Tyler B."/>
            <person name="Panabieres F."/>
            <person name="Shan W."/>
            <person name="Tripathy S."/>
            <person name="Grunwald N."/>
            <person name="Machado M."/>
            <person name="Johnson C.S."/>
            <person name="Arredondo F."/>
            <person name="Hong C."/>
            <person name="Coffey M."/>
            <person name="Young S.K."/>
            <person name="Zeng Q."/>
            <person name="Gargeya S."/>
            <person name="Fitzgerald M."/>
            <person name="Abouelleil A."/>
            <person name="Alvarado L."/>
            <person name="Chapman S.B."/>
            <person name="Gainer-Dewar J."/>
            <person name="Goldberg J."/>
            <person name="Griggs A."/>
            <person name="Gujja S."/>
            <person name="Hansen M."/>
            <person name="Howarth C."/>
            <person name="Imamovic A."/>
            <person name="Ireland A."/>
            <person name="Larimer J."/>
            <person name="McCowan C."/>
            <person name="Murphy C."/>
            <person name="Pearson M."/>
            <person name="Poon T.W."/>
            <person name="Priest M."/>
            <person name="Roberts A."/>
            <person name="Saif S."/>
            <person name="Shea T."/>
            <person name="Sykes S."/>
            <person name="Wortman J."/>
            <person name="Nusbaum C."/>
            <person name="Birren B."/>
        </authorList>
    </citation>
    <scope>NUCLEOTIDE SEQUENCE [LARGE SCALE GENOMIC DNA]</scope>
    <source>
        <strain evidence="2">IAC_01/95</strain>
    </source>
</reference>
<feature type="transmembrane region" description="Helical" evidence="1">
    <location>
        <begin position="49"/>
        <end position="69"/>
    </location>
</feature>
<evidence type="ECO:0000256" key="1">
    <source>
        <dbReference type="SAM" id="Phobius"/>
    </source>
</evidence>
<proteinExistence type="predicted"/>
<keyword evidence="1" id="KW-1133">Transmembrane helix</keyword>
<organism evidence="2">
    <name type="scientific">Phytophthora nicotianae</name>
    <name type="common">Potato buckeye rot agent</name>
    <name type="synonym">Phytophthora parasitica</name>
    <dbReference type="NCBI Taxonomy" id="4792"/>
    <lineage>
        <taxon>Eukaryota</taxon>
        <taxon>Sar</taxon>
        <taxon>Stramenopiles</taxon>
        <taxon>Oomycota</taxon>
        <taxon>Peronosporomycetes</taxon>
        <taxon>Peronosporales</taxon>
        <taxon>Peronosporaceae</taxon>
        <taxon>Phytophthora</taxon>
    </lineage>
</organism>
<gene>
    <name evidence="2" type="ORF">L914_02902</name>
</gene>
<dbReference type="EMBL" id="KI691278">
    <property type="protein sequence ID" value="ETM53640.1"/>
    <property type="molecule type" value="Genomic_DNA"/>
</dbReference>
<accession>W2NYR2</accession>
<dbReference type="AlphaFoldDB" id="W2NYR2"/>
<sequence length="76" mass="8437">MQLHGNVVVCTGNIVKVLQPSSTITNTKVVHDMDLLPAAAVAIEPTHMLLVWMLAIVRPMVWALFLVVMESMLWLV</sequence>
<name>W2NYR2_PHYNI</name>